<feature type="transmembrane region" description="Helical" evidence="6">
    <location>
        <begin position="142"/>
        <end position="162"/>
    </location>
</feature>
<comment type="subcellular location">
    <subcellularLocation>
        <location evidence="1">Cell membrane</location>
        <topology evidence="1">Multi-pass membrane protein</topology>
    </subcellularLocation>
</comment>
<keyword evidence="2" id="KW-1003">Cell membrane</keyword>
<dbReference type="Gene3D" id="1.20.1250.20">
    <property type="entry name" value="MFS general substrate transporter like domains"/>
    <property type="match status" value="2"/>
</dbReference>
<evidence type="ECO:0000256" key="1">
    <source>
        <dbReference type="ARBA" id="ARBA00004651"/>
    </source>
</evidence>
<feature type="transmembrane region" description="Helical" evidence="6">
    <location>
        <begin position="204"/>
        <end position="221"/>
    </location>
</feature>
<feature type="transmembrane region" description="Helical" evidence="6">
    <location>
        <begin position="36"/>
        <end position="57"/>
    </location>
</feature>
<comment type="caution">
    <text evidence="8">The sequence shown here is derived from an EMBL/GenBank/DDBJ whole genome shotgun (WGS) entry which is preliminary data.</text>
</comment>
<dbReference type="RefSeq" id="WP_319929765.1">
    <property type="nucleotide sequence ID" value="NZ_VCDN01000027.1"/>
</dbReference>
<feature type="domain" description="Major facilitator superfamily (MFS) profile" evidence="7">
    <location>
        <begin position="203"/>
        <end position="398"/>
    </location>
</feature>
<dbReference type="InterPro" id="IPR011701">
    <property type="entry name" value="MFS"/>
</dbReference>
<evidence type="ECO:0000256" key="5">
    <source>
        <dbReference type="ARBA" id="ARBA00023136"/>
    </source>
</evidence>
<evidence type="ECO:0000256" key="3">
    <source>
        <dbReference type="ARBA" id="ARBA00022692"/>
    </source>
</evidence>
<feature type="transmembrane region" description="Helical" evidence="6">
    <location>
        <begin position="241"/>
        <end position="260"/>
    </location>
</feature>
<accession>A0ABU4S998</accession>
<dbReference type="PANTHER" id="PTHR23513">
    <property type="entry name" value="INTEGRAL MEMBRANE EFFLUX PROTEIN-RELATED"/>
    <property type="match status" value="1"/>
</dbReference>
<dbReference type="Pfam" id="PF07690">
    <property type="entry name" value="MFS_1"/>
    <property type="match status" value="1"/>
</dbReference>
<evidence type="ECO:0000259" key="7">
    <source>
        <dbReference type="PROSITE" id="PS50850"/>
    </source>
</evidence>
<name>A0ABU4S998_9GAMM</name>
<feature type="transmembrane region" description="Helical" evidence="6">
    <location>
        <begin position="292"/>
        <end position="315"/>
    </location>
</feature>
<dbReference type="SUPFAM" id="SSF103473">
    <property type="entry name" value="MFS general substrate transporter"/>
    <property type="match status" value="1"/>
</dbReference>
<dbReference type="PROSITE" id="PS50850">
    <property type="entry name" value="MFS"/>
    <property type="match status" value="1"/>
</dbReference>
<dbReference type="Proteomes" id="UP001271890">
    <property type="component" value="Unassembled WGS sequence"/>
</dbReference>
<proteinExistence type="predicted"/>
<feature type="transmembrane region" description="Helical" evidence="6">
    <location>
        <begin position="69"/>
        <end position="96"/>
    </location>
</feature>
<evidence type="ECO:0000256" key="6">
    <source>
        <dbReference type="SAM" id="Phobius"/>
    </source>
</evidence>
<dbReference type="InterPro" id="IPR036259">
    <property type="entry name" value="MFS_trans_sf"/>
</dbReference>
<dbReference type="PANTHER" id="PTHR23513:SF6">
    <property type="entry name" value="MAJOR FACILITATOR SUPERFAMILY ASSOCIATED DOMAIN-CONTAINING PROTEIN"/>
    <property type="match status" value="1"/>
</dbReference>
<dbReference type="EMBL" id="VCDN01000027">
    <property type="protein sequence ID" value="MDX7987330.1"/>
    <property type="molecule type" value="Genomic_DNA"/>
</dbReference>
<keyword evidence="5 6" id="KW-0472">Membrane</keyword>
<evidence type="ECO:0000256" key="2">
    <source>
        <dbReference type="ARBA" id="ARBA00022475"/>
    </source>
</evidence>
<keyword evidence="3 6" id="KW-0812">Transmembrane</keyword>
<evidence type="ECO:0000313" key="9">
    <source>
        <dbReference type="Proteomes" id="UP001271890"/>
    </source>
</evidence>
<reference evidence="9" key="1">
    <citation type="journal article" date="2024" name="Toxins">
        <title>Genome Sequence Analysis of Native Xenorhabdus Strains Isolated from Entomopathogenic Nematodes in Argentina.</title>
        <authorList>
            <person name="Palma L."/>
            <person name="Frizzo L."/>
            <person name="Kaiser S."/>
            <person name="Berry C."/>
            <person name="Caballero P."/>
            <person name="Bode H.B."/>
            <person name="Del Valle E.E."/>
        </authorList>
    </citation>
    <scope>NUCLEOTIDE SEQUENCE [LARGE SCALE GENOMIC DNA]</scope>
    <source>
        <strain evidence="9">12</strain>
    </source>
</reference>
<evidence type="ECO:0000256" key="4">
    <source>
        <dbReference type="ARBA" id="ARBA00022989"/>
    </source>
</evidence>
<feature type="transmembrane region" description="Helical" evidence="6">
    <location>
        <begin position="267"/>
        <end position="286"/>
    </location>
</feature>
<feature type="transmembrane region" description="Helical" evidence="6">
    <location>
        <begin position="365"/>
        <end position="383"/>
    </location>
</feature>
<protein>
    <submittedName>
        <fullName evidence="8">MFS transporter</fullName>
    </submittedName>
</protein>
<feature type="transmembrane region" description="Helical" evidence="6">
    <location>
        <begin position="335"/>
        <end position="359"/>
    </location>
</feature>
<sequence>MLKYIGIAANEFDTYLDYAFLSIVAIYLYNATPVEMGGLGACFALPFLFSSHFFGKLFDKGNIHQWRTLLFTINTITTPLLFLTGNIYGLFAIAFIKTGSRCGLSISNIKLNKNDDDSKRFFEIYGYLINISRVLVPLAVVYLYNLIGVWTIIIFSSALNLLSILTSQIDLRLQDGMHAQGADASGKSGTKYSFFNEMRASKDLFYLVAGYTIANFAFYLSNDMLGLFFKYAGESENSIGIIISLLGVGGIIGTKLASLLNKKLRPVIILMASMLINSIAFFIFGFLNPDLIAVYVFYFGIILIGISSGVTFFAIRLGVREIIGYQNVGKATGTIQLLSSVVAILMPMIGGYIASLYSLDVTFKLTSISLFVLLMAFFYVFYFSKQRREYYARSAKNE</sequence>
<dbReference type="InterPro" id="IPR020846">
    <property type="entry name" value="MFS_dom"/>
</dbReference>
<keyword evidence="4 6" id="KW-1133">Transmembrane helix</keyword>
<organism evidence="8 9">
    <name type="scientific">Xenorhabdus santafensis</name>
    <dbReference type="NCBI Taxonomy" id="2582833"/>
    <lineage>
        <taxon>Bacteria</taxon>
        <taxon>Pseudomonadati</taxon>
        <taxon>Pseudomonadota</taxon>
        <taxon>Gammaproteobacteria</taxon>
        <taxon>Enterobacterales</taxon>
        <taxon>Morganellaceae</taxon>
        <taxon>Xenorhabdus</taxon>
    </lineage>
</organism>
<evidence type="ECO:0000313" key="8">
    <source>
        <dbReference type="EMBL" id="MDX7987330.1"/>
    </source>
</evidence>
<gene>
    <name evidence="8" type="ORF">FE392_08295</name>
</gene>
<keyword evidence="9" id="KW-1185">Reference proteome</keyword>